<dbReference type="OrthoDB" id="1633386at2"/>
<dbReference type="InterPro" id="IPR011928">
    <property type="entry name" value="Phage_phiJL001_Gp84"/>
</dbReference>
<dbReference type="RefSeq" id="WP_099472460.1">
    <property type="nucleotide sequence ID" value="NZ_CP041025.1"/>
</dbReference>
<comment type="caution">
    <text evidence="2">The sequence shown here is derived from an EMBL/GenBank/DDBJ whole genome shotgun (WGS) entry which is preliminary data.</text>
</comment>
<dbReference type="InParanoid" id="A0A2G4YRF0"/>
<dbReference type="Proteomes" id="UP000229730">
    <property type="component" value="Unassembled WGS sequence"/>
</dbReference>
<dbReference type="AlphaFoldDB" id="A0A2G4YRF0"/>
<name>A0A2G4YRF0_9PROT</name>
<evidence type="ECO:0000259" key="1">
    <source>
        <dbReference type="Pfam" id="PF09356"/>
    </source>
</evidence>
<feature type="domain" description="Bacteriophage phiJL001 Gp84 C-terminal" evidence="1">
    <location>
        <begin position="193"/>
        <end position="271"/>
    </location>
</feature>
<dbReference type="Pfam" id="PF09356">
    <property type="entry name" value="Phage_BR0599"/>
    <property type="match status" value="1"/>
</dbReference>
<evidence type="ECO:0000313" key="2">
    <source>
        <dbReference type="EMBL" id="PHZ84888.1"/>
    </source>
</evidence>
<dbReference type="EMBL" id="PDEM01000020">
    <property type="protein sequence ID" value="PHZ84888.1"/>
    <property type="molecule type" value="Genomic_DNA"/>
</dbReference>
<dbReference type="Pfam" id="PF09931">
    <property type="entry name" value="Phage_phiJL001_Gp84_N"/>
    <property type="match status" value="1"/>
</dbReference>
<accession>A0A2G4YRF0</accession>
<reference evidence="2 3" key="1">
    <citation type="submission" date="2017-10" db="EMBL/GenBank/DDBJ databases">
        <title>Frigbacter circumglobatus gen. nov. sp. nov., isolated from sediment cultured in situ.</title>
        <authorList>
            <person name="Zhao Z."/>
        </authorList>
    </citation>
    <scope>NUCLEOTIDE SEQUENCE [LARGE SCALE GENOMIC DNA]</scope>
    <source>
        <strain evidence="2 3">ZYL</strain>
    </source>
</reference>
<protein>
    <recommendedName>
        <fullName evidence="1">Bacteriophage phiJL001 Gp84 C-terminal domain-containing protein</fullName>
    </recommendedName>
</protein>
<keyword evidence="3" id="KW-1185">Reference proteome</keyword>
<evidence type="ECO:0000313" key="3">
    <source>
        <dbReference type="Proteomes" id="UP000229730"/>
    </source>
</evidence>
<sequence>MKQISLDLKTHLAGEVTTLVTCWRLTRRDGCRLAFTTHDQILRIDHVSFRPVNSFFSTAVSSSNALNVDNLAVDMMLSSEGIDERDIRAGLYDHAAIEIFQVNWQDLSQGKLPIRKGWLGEFSLKDDQFTVEIRGLSQKLQQTIGDVFSPDCRADLGGDRCHVNLEKVSRLGRVTAVLEPDRFQDSGRAEAGGWYDYGVLRWISGENAGLKSEIKRYTVGDFRLYDDLKSPIAVGDIYLAVAGCDKRAATCKAKFENFANFRGETAIPGTDALYRYPGLK</sequence>
<gene>
    <name evidence="2" type="ORF">CRD36_09180</name>
</gene>
<dbReference type="NCBIfam" id="TIGR02218">
    <property type="entry name" value="phg_TIGR02218"/>
    <property type="match status" value="1"/>
</dbReference>
<organism evidence="2 3">
    <name type="scientific">Paremcibacter congregatus</name>
    <dbReference type="NCBI Taxonomy" id="2043170"/>
    <lineage>
        <taxon>Bacteria</taxon>
        <taxon>Pseudomonadati</taxon>
        <taxon>Pseudomonadota</taxon>
        <taxon>Alphaproteobacteria</taxon>
        <taxon>Emcibacterales</taxon>
        <taxon>Emcibacteraceae</taxon>
        <taxon>Paremcibacter</taxon>
    </lineage>
</organism>
<proteinExistence type="predicted"/>
<dbReference type="InterPro" id="IPR018964">
    <property type="entry name" value="Phage_phiJL001_Gp84_C"/>
</dbReference>